<dbReference type="STRING" id="36166.T1GZ58"/>
<feature type="region of interest" description="Disordered" evidence="5">
    <location>
        <begin position="153"/>
        <end position="188"/>
    </location>
</feature>
<dbReference type="PANTHER" id="PTHR21146:SF0">
    <property type="entry name" value="BLOC-1-RELATED COMPLEX SUBUNIT 8"/>
    <property type="match status" value="1"/>
</dbReference>
<name>T1GZ58_MEGSC</name>
<accession>T1GZ58</accession>
<dbReference type="GO" id="GO:0005765">
    <property type="term" value="C:lysosomal membrane"/>
    <property type="evidence" value="ECO:0007669"/>
    <property type="project" value="UniProtKB-SubCell"/>
</dbReference>
<evidence type="ECO:0000256" key="2">
    <source>
        <dbReference type="ARBA" id="ARBA00010463"/>
    </source>
</evidence>
<dbReference type="EMBL" id="CAQQ02373773">
    <property type="status" value="NOT_ANNOTATED_CDS"/>
    <property type="molecule type" value="Genomic_DNA"/>
</dbReference>
<evidence type="ECO:0000256" key="3">
    <source>
        <dbReference type="ARBA" id="ARBA00023136"/>
    </source>
</evidence>
<dbReference type="OMA" id="SMMNHAR"/>
<dbReference type="EnsemblMetazoa" id="MESCA009154-RA">
    <property type="protein sequence ID" value="MESCA009154-PA"/>
    <property type="gene ID" value="MESCA009154"/>
</dbReference>
<reference evidence="6" key="2">
    <citation type="submission" date="2015-06" db="UniProtKB">
        <authorList>
            <consortium name="EnsemblMetazoa"/>
        </authorList>
    </citation>
    <scope>IDENTIFICATION</scope>
</reference>
<dbReference type="GO" id="GO:0099078">
    <property type="term" value="C:BORC complex"/>
    <property type="evidence" value="ECO:0007669"/>
    <property type="project" value="TreeGrafter"/>
</dbReference>
<comment type="subcellular location">
    <subcellularLocation>
        <location evidence="1">Lysosome membrane</location>
    </subcellularLocation>
</comment>
<evidence type="ECO:0008006" key="8">
    <source>
        <dbReference type="Google" id="ProtNLM"/>
    </source>
</evidence>
<dbReference type="Pfam" id="PF10167">
    <property type="entry name" value="BORCS8"/>
    <property type="match status" value="1"/>
</dbReference>
<protein>
    <recommendedName>
        <fullName evidence="8">BLOC-1-related complex subunit 8 homolog</fullName>
    </recommendedName>
</protein>
<feature type="compositionally biased region" description="Low complexity" evidence="5">
    <location>
        <begin position="163"/>
        <end position="178"/>
    </location>
</feature>
<dbReference type="Proteomes" id="UP000015102">
    <property type="component" value="Unassembled WGS sequence"/>
</dbReference>
<organism evidence="6 7">
    <name type="scientific">Megaselia scalaris</name>
    <name type="common">Humpbacked fly</name>
    <name type="synonym">Phora scalaris</name>
    <dbReference type="NCBI Taxonomy" id="36166"/>
    <lineage>
        <taxon>Eukaryota</taxon>
        <taxon>Metazoa</taxon>
        <taxon>Ecdysozoa</taxon>
        <taxon>Arthropoda</taxon>
        <taxon>Hexapoda</taxon>
        <taxon>Insecta</taxon>
        <taxon>Pterygota</taxon>
        <taxon>Neoptera</taxon>
        <taxon>Endopterygota</taxon>
        <taxon>Diptera</taxon>
        <taxon>Brachycera</taxon>
        <taxon>Muscomorpha</taxon>
        <taxon>Platypezoidea</taxon>
        <taxon>Phoridae</taxon>
        <taxon>Megaseliini</taxon>
        <taxon>Megaselia</taxon>
    </lineage>
</organism>
<keyword evidence="3" id="KW-0472">Membrane</keyword>
<evidence type="ECO:0000256" key="4">
    <source>
        <dbReference type="ARBA" id="ARBA00023228"/>
    </source>
</evidence>
<proteinExistence type="inferred from homology"/>
<evidence type="ECO:0000256" key="1">
    <source>
        <dbReference type="ARBA" id="ARBA00004656"/>
    </source>
</evidence>
<reference evidence="7" key="1">
    <citation type="submission" date="2013-02" db="EMBL/GenBank/DDBJ databases">
        <authorList>
            <person name="Hughes D."/>
        </authorList>
    </citation>
    <scope>NUCLEOTIDE SEQUENCE</scope>
    <source>
        <strain>Durham</strain>
        <strain evidence="7">NC isolate 2 -- Noor lab</strain>
    </source>
</reference>
<dbReference type="HOGENOM" id="CLU_1588402_0_0_1"/>
<keyword evidence="7" id="KW-1185">Reference proteome</keyword>
<evidence type="ECO:0000313" key="6">
    <source>
        <dbReference type="EnsemblMetazoa" id="MESCA009154-PA"/>
    </source>
</evidence>
<evidence type="ECO:0000313" key="7">
    <source>
        <dbReference type="Proteomes" id="UP000015102"/>
    </source>
</evidence>
<dbReference type="InterPro" id="IPR019320">
    <property type="entry name" value="BORCS8"/>
</dbReference>
<comment type="similarity">
    <text evidence="2">Belongs to the BORCS8 family.</text>
</comment>
<dbReference type="PANTHER" id="PTHR21146">
    <property type="entry name" value="MEF2B PROTEIN"/>
    <property type="match status" value="1"/>
</dbReference>
<feature type="compositionally biased region" description="Polar residues" evidence="5">
    <location>
        <begin position="179"/>
        <end position="188"/>
    </location>
</feature>
<evidence type="ECO:0000256" key="5">
    <source>
        <dbReference type="SAM" id="MobiDB-lite"/>
    </source>
</evidence>
<sequence length="188" mass="21027">MITDNDLALKVKKTSEKISENIHIIANDPSMAFYRIQEHVRKVVPPIVEKRAEVIQLQTDLQGHCYDLEYAVGAVKGIENSDEVFGNINELLKTAIFLKQQLKYEEGKNKSKKDSTHSSVYKRFSAHLALELPDIPDFSGVVRDTTNRVENIMATNRHSTIIPGPSSSNNGSNGNNGSELQRSHTTLH</sequence>
<dbReference type="AlphaFoldDB" id="T1GZ58"/>
<keyword evidence="4" id="KW-0458">Lysosome</keyword>